<name>A0ABD2JDT8_9BILA</name>
<dbReference type="Proteomes" id="UP001620626">
    <property type="component" value="Unassembled WGS sequence"/>
</dbReference>
<accession>A0ABD2JDT8</accession>
<dbReference type="EMBL" id="JBICBT010000995">
    <property type="protein sequence ID" value="KAL3088781.1"/>
    <property type="molecule type" value="Genomic_DNA"/>
</dbReference>
<keyword evidence="2" id="KW-1185">Reference proteome</keyword>
<reference evidence="1 2" key="1">
    <citation type="submission" date="2024-10" db="EMBL/GenBank/DDBJ databases">
        <authorList>
            <person name="Kim D."/>
        </authorList>
    </citation>
    <scope>NUCLEOTIDE SEQUENCE [LARGE SCALE GENOMIC DNA]</scope>
    <source>
        <strain evidence="1">BH-2024</strain>
    </source>
</reference>
<dbReference type="AlphaFoldDB" id="A0ABD2JDT8"/>
<evidence type="ECO:0000313" key="1">
    <source>
        <dbReference type="EMBL" id="KAL3088781.1"/>
    </source>
</evidence>
<evidence type="ECO:0000313" key="2">
    <source>
        <dbReference type="Proteomes" id="UP001620626"/>
    </source>
</evidence>
<sequence length="113" mass="12769">MVSGKRLGGGTDHTTHPRQYPHLKIMIGKRLPIGGNCGGWKRFGDYCQASYSHLTALYVTLKFDITAGLRYYYGHEEQVMLSVEQQVCCVPSGNCTAPKYWPSFSSTSDRRRF</sequence>
<comment type="caution">
    <text evidence="1">The sequence shown here is derived from an EMBL/GenBank/DDBJ whole genome shotgun (WGS) entry which is preliminary data.</text>
</comment>
<organism evidence="1 2">
    <name type="scientific">Heterodera trifolii</name>
    <dbReference type="NCBI Taxonomy" id="157864"/>
    <lineage>
        <taxon>Eukaryota</taxon>
        <taxon>Metazoa</taxon>
        <taxon>Ecdysozoa</taxon>
        <taxon>Nematoda</taxon>
        <taxon>Chromadorea</taxon>
        <taxon>Rhabditida</taxon>
        <taxon>Tylenchina</taxon>
        <taxon>Tylenchomorpha</taxon>
        <taxon>Tylenchoidea</taxon>
        <taxon>Heteroderidae</taxon>
        <taxon>Heteroderinae</taxon>
        <taxon>Heterodera</taxon>
    </lineage>
</organism>
<gene>
    <name evidence="1" type="ORF">niasHT_023129</name>
</gene>
<proteinExistence type="predicted"/>
<protein>
    <submittedName>
        <fullName evidence="1">Uncharacterized protein</fullName>
    </submittedName>
</protein>